<comment type="caution">
    <text evidence="1">The sequence shown here is derived from an EMBL/GenBank/DDBJ whole genome shotgun (WGS) entry which is preliminary data.</text>
</comment>
<name>A0A4U1JF89_9BACT</name>
<reference evidence="1 2" key="1">
    <citation type="submission" date="2019-04" db="EMBL/GenBank/DDBJ databases">
        <authorList>
            <person name="Li Y."/>
            <person name="Wang J."/>
        </authorList>
    </citation>
    <scope>NUCLEOTIDE SEQUENCE [LARGE SCALE GENOMIC DNA]</scope>
    <source>
        <strain evidence="1 2">DSM 14668</strain>
    </source>
</reference>
<dbReference type="AlphaFoldDB" id="A0A4U1JF89"/>
<sequence>MLNLSIRSPLWLWDVGTTFAVAVVPEERFRAPMRGYDVSIFTHIGVRPWAFFGVFAGARVGDWYGWNETPSGPLESKGATGAGLLGAEFFWRFAPKLAFRVLAEGGYTFAKPTLRVDARFDQIWGPPFPVFGVLSVQIIYDIMQYDVKEPLE</sequence>
<keyword evidence="2" id="KW-1185">Reference proteome</keyword>
<proteinExistence type="predicted"/>
<dbReference type="Proteomes" id="UP000309215">
    <property type="component" value="Unassembled WGS sequence"/>
</dbReference>
<dbReference type="RefSeq" id="WP_136928721.1">
    <property type="nucleotide sequence ID" value="NZ_SSMQ01000008.1"/>
</dbReference>
<evidence type="ECO:0000313" key="2">
    <source>
        <dbReference type="Proteomes" id="UP000309215"/>
    </source>
</evidence>
<evidence type="ECO:0000313" key="1">
    <source>
        <dbReference type="EMBL" id="TKD09922.1"/>
    </source>
</evidence>
<protein>
    <submittedName>
        <fullName evidence="1">Uncharacterized protein</fullName>
    </submittedName>
</protein>
<dbReference type="EMBL" id="SSMQ01000008">
    <property type="protein sequence ID" value="TKD09922.1"/>
    <property type="molecule type" value="Genomic_DNA"/>
</dbReference>
<gene>
    <name evidence="1" type="ORF">E8A74_09930</name>
</gene>
<accession>A0A4U1JF89</accession>
<organism evidence="1 2">
    <name type="scientific">Polyangium fumosum</name>
    <dbReference type="NCBI Taxonomy" id="889272"/>
    <lineage>
        <taxon>Bacteria</taxon>
        <taxon>Pseudomonadati</taxon>
        <taxon>Myxococcota</taxon>
        <taxon>Polyangia</taxon>
        <taxon>Polyangiales</taxon>
        <taxon>Polyangiaceae</taxon>
        <taxon>Polyangium</taxon>
    </lineage>
</organism>